<evidence type="ECO:0000313" key="7">
    <source>
        <dbReference type="EMBL" id="KAE9226128.1"/>
    </source>
</evidence>
<dbReference type="Proteomes" id="UP000441208">
    <property type="component" value="Unassembled WGS sequence"/>
</dbReference>
<evidence type="ECO:0000313" key="2">
    <source>
        <dbReference type="EMBL" id="KAE8944645.1"/>
    </source>
</evidence>
<gene>
    <name evidence="10" type="ORF">PF001_g1472</name>
    <name evidence="8" type="ORF">PF002_g5971</name>
    <name evidence="9" type="ORF">PF004_g1433</name>
    <name evidence="7" type="ORF">PF005_g5245</name>
    <name evidence="6" type="ORF">PF006_g3520</name>
    <name evidence="5" type="ORF">PF007_g1692</name>
    <name evidence="2" type="ORF">PF009_g5683</name>
    <name evidence="4" type="ORF">PF010_g4489</name>
    <name evidence="3" type="ORF">PF011_g11377</name>
</gene>
<dbReference type="Proteomes" id="UP000437068">
    <property type="component" value="Unassembled WGS sequence"/>
</dbReference>
<evidence type="ECO:0000313" key="11">
    <source>
        <dbReference type="Proteomes" id="UP000429523"/>
    </source>
</evidence>
<evidence type="ECO:0000313" key="3">
    <source>
        <dbReference type="EMBL" id="KAE9006869.1"/>
    </source>
</evidence>
<evidence type="ECO:0000313" key="16">
    <source>
        <dbReference type="Proteomes" id="UP000441208"/>
    </source>
</evidence>
<dbReference type="Proteomes" id="UP000429523">
    <property type="component" value="Unassembled WGS sequence"/>
</dbReference>
<comment type="caution">
    <text evidence="8">The sequence shown here is derived from an EMBL/GenBank/DDBJ whole genome shotgun (WGS) entry which is preliminary data.</text>
</comment>
<evidence type="ECO:0000313" key="9">
    <source>
        <dbReference type="EMBL" id="KAE9253609.1"/>
    </source>
</evidence>
<name>A0A6A3ZZJ7_9STRA</name>
<dbReference type="EMBL" id="QXFZ01000042">
    <property type="protein sequence ID" value="KAE9137704.1"/>
    <property type="molecule type" value="Genomic_DNA"/>
</dbReference>
<evidence type="ECO:0000313" key="19">
    <source>
        <dbReference type="Proteomes" id="UP000488956"/>
    </source>
</evidence>
<evidence type="ECO:0000313" key="14">
    <source>
        <dbReference type="Proteomes" id="UP000440367"/>
    </source>
</evidence>
<dbReference type="Proteomes" id="UP000433483">
    <property type="component" value="Unassembled WGS sequence"/>
</dbReference>
<dbReference type="Proteomes" id="UP000476176">
    <property type="component" value="Unassembled WGS sequence"/>
</dbReference>
<dbReference type="EMBL" id="QXGB01000180">
    <property type="protein sequence ID" value="KAE9226128.1"/>
    <property type="molecule type" value="Genomic_DNA"/>
</dbReference>
<sequence length="72" mass="7367">MKCLHAELQAINEQVADGDSPHLLPSRSVVDADRANGRARVPPTTGTLAEASSNDTGPGTSSDTHGQTSAVV</sequence>
<dbReference type="EMBL" id="QXGC01000035">
    <property type="protein sequence ID" value="KAE9253609.1"/>
    <property type="molecule type" value="Genomic_DNA"/>
</dbReference>
<evidence type="ECO:0000313" key="17">
    <source>
        <dbReference type="Proteomes" id="UP000460718"/>
    </source>
</evidence>
<evidence type="ECO:0000313" key="10">
    <source>
        <dbReference type="EMBL" id="KAE9328296.1"/>
    </source>
</evidence>
<protein>
    <submittedName>
        <fullName evidence="8">Uncharacterized protein</fullName>
    </submittedName>
</protein>
<evidence type="ECO:0000256" key="1">
    <source>
        <dbReference type="SAM" id="MobiDB-lite"/>
    </source>
</evidence>
<dbReference type="Proteomes" id="UP000460718">
    <property type="component" value="Unassembled WGS sequence"/>
</dbReference>
<dbReference type="Proteomes" id="UP000488956">
    <property type="component" value="Unassembled WGS sequence"/>
</dbReference>
<accession>A0A6A3ZZJ7</accession>
<dbReference type="EMBL" id="QXGD01000202">
    <property type="protein sequence ID" value="KAE9248061.1"/>
    <property type="molecule type" value="Genomic_DNA"/>
</dbReference>
<proteinExistence type="predicted"/>
<organism evidence="8 14">
    <name type="scientific">Phytophthora fragariae</name>
    <dbReference type="NCBI Taxonomy" id="53985"/>
    <lineage>
        <taxon>Eukaryota</taxon>
        <taxon>Sar</taxon>
        <taxon>Stramenopiles</taxon>
        <taxon>Oomycota</taxon>
        <taxon>Peronosporomycetes</taxon>
        <taxon>Peronosporales</taxon>
        <taxon>Peronosporaceae</taxon>
        <taxon>Phytophthora</taxon>
    </lineage>
</organism>
<evidence type="ECO:0000313" key="18">
    <source>
        <dbReference type="Proteomes" id="UP000476176"/>
    </source>
</evidence>
<dbReference type="EMBL" id="QXGF01000194">
    <property type="protein sequence ID" value="KAE8944645.1"/>
    <property type="molecule type" value="Genomic_DNA"/>
</dbReference>
<feature type="compositionally biased region" description="Polar residues" evidence="1">
    <location>
        <begin position="44"/>
        <end position="72"/>
    </location>
</feature>
<dbReference type="Proteomes" id="UP000440732">
    <property type="component" value="Unassembled WGS sequence"/>
</dbReference>
<evidence type="ECO:0000313" key="12">
    <source>
        <dbReference type="Proteomes" id="UP000433483"/>
    </source>
</evidence>
<evidence type="ECO:0000313" key="4">
    <source>
        <dbReference type="EMBL" id="KAE9128483.1"/>
    </source>
</evidence>
<reference evidence="11 12" key="1">
    <citation type="submission" date="2018-08" db="EMBL/GenBank/DDBJ databases">
        <title>Genomic investigation of the strawberry pathogen Phytophthora fragariae indicates pathogenicity is determined by transcriptional variation in three key races.</title>
        <authorList>
            <person name="Adams T.M."/>
            <person name="Armitage A.D."/>
            <person name="Sobczyk M.K."/>
            <person name="Bates H.J."/>
            <person name="Dunwell J.M."/>
            <person name="Nellist C.F."/>
            <person name="Harrison R.J."/>
        </authorList>
    </citation>
    <scope>NUCLEOTIDE SEQUENCE [LARGE SCALE GENOMIC DNA]</scope>
    <source>
        <strain evidence="10 13">A4</strain>
        <strain evidence="8 14">BC-1</strain>
        <strain evidence="9 18">BC-23</strain>
        <strain evidence="7 12">NOV-27</strain>
        <strain evidence="6 15">NOV-5</strain>
        <strain evidence="5 16">NOV-71</strain>
        <strain evidence="2 11">NOV-9</strain>
        <strain evidence="4 19">ONT-3</strain>
        <strain evidence="3 17">SCRP245</strain>
    </source>
</reference>
<dbReference type="EMBL" id="QXFW01000631">
    <property type="protein sequence ID" value="KAE9006869.1"/>
    <property type="molecule type" value="Genomic_DNA"/>
</dbReference>
<evidence type="ECO:0000313" key="8">
    <source>
        <dbReference type="EMBL" id="KAE9248061.1"/>
    </source>
</evidence>
<dbReference type="Proteomes" id="UP000440367">
    <property type="component" value="Unassembled WGS sequence"/>
</dbReference>
<keyword evidence="12" id="KW-1185">Reference proteome</keyword>
<dbReference type="EMBL" id="QXFX01000157">
    <property type="protein sequence ID" value="KAE9128483.1"/>
    <property type="molecule type" value="Genomic_DNA"/>
</dbReference>
<evidence type="ECO:0000313" key="13">
    <source>
        <dbReference type="Proteomes" id="UP000437068"/>
    </source>
</evidence>
<evidence type="ECO:0000313" key="15">
    <source>
        <dbReference type="Proteomes" id="UP000440732"/>
    </source>
</evidence>
<dbReference type="EMBL" id="QXGE01000036">
    <property type="protein sequence ID" value="KAE9328296.1"/>
    <property type="molecule type" value="Genomic_DNA"/>
</dbReference>
<dbReference type="EMBL" id="QXGA01000114">
    <property type="protein sequence ID" value="KAE9152235.1"/>
    <property type="molecule type" value="Genomic_DNA"/>
</dbReference>
<feature type="region of interest" description="Disordered" evidence="1">
    <location>
        <begin position="17"/>
        <end position="72"/>
    </location>
</feature>
<dbReference type="AlphaFoldDB" id="A0A6A3ZZJ7"/>
<evidence type="ECO:0000313" key="5">
    <source>
        <dbReference type="EMBL" id="KAE9137704.1"/>
    </source>
</evidence>
<evidence type="ECO:0000313" key="6">
    <source>
        <dbReference type="EMBL" id="KAE9152235.1"/>
    </source>
</evidence>